<dbReference type="PROSITE" id="PS00463">
    <property type="entry name" value="ZN2_CY6_FUNGAL_1"/>
    <property type="match status" value="1"/>
</dbReference>
<dbReference type="EMBL" id="SPUK01000001">
    <property type="protein sequence ID" value="TQW01296.1"/>
    <property type="molecule type" value="Genomic_DNA"/>
</dbReference>
<dbReference type="InterPro" id="IPR036864">
    <property type="entry name" value="Zn2-C6_fun-type_DNA-bd_sf"/>
</dbReference>
<feature type="region of interest" description="Disordered" evidence="7">
    <location>
        <begin position="75"/>
        <end position="96"/>
    </location>
</feature>
<dbReference type="STRING" id="43265.A0A545VI25"/>
<dbReference type="PROSITE" id="PS50048">
    <property type="entry name" value="ZN2_CY6_FUNGAL_2"/>
    <property type="match status" value="1"/>
</dbReference>
<dbReference type="Proteomes" id="UP000315783">
    <property type="component" value="Unassembled WGS sequence"/>
</dbReference>
<dbReference type="InterPro" id="IPR001138">
    <property type="entry name" value="Zn2Cys6_DnaBD"/>
</dbReference>
<proteinExistence type="predicted"/>
<keyword evidence="3" id="KW-0805">Transcription regulation</keyword>
<dbReference type="GO" id="GO:0003677">
    <property type="term" value="F:DNA binding"/>
    <property type="evidence" value="ECO:0007669"/>
    <property type="project" value="UniProtKB-KW"/>
</dbReference>
<evidence type="ECO:0000256" key="2">
    <source>
        <dbReference type="ARBA" id="ARBA00022833"/>
    </source>
</evidence>
<dbReference type="Pfam" id="PF00172">
    <property type="entry name" value="Zn_clus"/>
    <property type="match status" value="1"/>
</dbReference>
<feature type="region of interest" description="Disordered" evidence="7">
    <location>
        <begin position="14"/>
        <end position="34"/>
    </location>
</feature>
<evidence type="ECO:0000256" key="1">
    <source>
        <dbReference type="ARBA" id="ARBA00022723"/>
    </source>
</evidence>
<dbReference type="SMART" id="SM00066">
    <property type="entry name" value="GAL4"/>
    <property type="match status" value="1"/>
</dbReference>
<keyword evidence="10" id="KW-1185">Reference proteome</keyword>
<sequence>MDLKTVVRNLKEQSIARAKDHEAPLKSTAPRQKRWATKSKTGCATCRIRRIKCDEGKPHCQRCVLTGRQCSGYAATPGSSSSASSPSPSPEPASSSKAVILAPRANHPDCDIMDAIKYFGAVMLKDEAFHNPGDSIFVTSFKPDLHIEKITSRESFIALVVTDRIVNASAQAGVLPRQGSLPGINHLWSLLYRHIDIVIKDLNSRIARGAAIETLLRRLVDLLSIDLSIMDPAWRSHVEGFAALVKLHGGVQKVLSVKVAFERDQRVPPMALHYVLIYSTLANTASPASNQITGLANWSSEDITAAYSHTGFHPAPCPTSVLQDIVRITRLRTMCLAEPTITAAFVPIAREVSRLLQAFIPDEWTEPYAKPEDPCMPLAGDLYKTAAILYGLLSLPPVLAAEFAAIPGASPAPDEASAVENGRHFYGNYLMNLVDRAMEELPLPQGVSWPIAVLGVAKHDAPQEEKDRLLMHLKTLRLRPGADSGAVNIDIKLRDFWYFGQTQWEECYHEPINVIT</sequence>
<evidence type="ECO:0000313" key="10">
    <source>
        <dbReference type="Proteomes" id="UP000315783"/>
    </source>
</evidence>
<evidence type="ECO:0000256" key="4">
    <source>
        <dbReference type="ARBA" id="ARBA00023125"/>
    </source>
</evidence>
<dbReference type="PANTHER" id="PTHR36206:SF12">
    <property type="entry name" value="ASPERCRYPTIN BIOSYNTHESIS CLUSTER-SPECIFIC TRANSCRIPTION REGULATOR ATNN-RELATED"/>
    <property type="match status" value="1"/>
</dbReference>
<dbReference type="PANTHER" id="PTHR36206">
    <property type="entry name" value="ASPERCRYPTIN BIOSYNTHESIS CLUSTER-SPECIFIC TRANSCRIPTION REGULATOR ATNN-RELATED"/>
    <property type="match status" value="1"/>
</dbReference>
<gene>
    <name evidence="9" type="ORF">IF1G_01227</name>
</gene>
<evidence type="ECO:0000256" key="6">
    <source>
        <dbReference type="ARBA" id="ARBA00023242"/>
    </source>
</evidence>
<evidence type="ECO:0000259" key="8">
    <source>
        <dbReference type="PROSITE" id="PS50048"/>
    </source>
</evidence>
<dbReference type="Gene3D" id="4.10.240.10">
    <property type="entry name" value="Zn(2)-C6 fungal-type DNA-binding domain"/>
    <property type="match status" value="1"/>
</dbReference>
<evidence type="ECO:0000256" key="5">
    <source>
        <dbReference type="ARBA" id="ARBA00023163"/>
    </source>
</evidence>
<dbReference type="GO" id="GO:0008270">
    <property type="term" value="F:zinc ion binding"/>
    <property type="evidence" value="ECO:0007669"/>
    <property type="project" value="InterPro"/>
</dbReference>
<name>A0A545VI25_9HYPO</name>
<evidence type="ECO:0000313" key="9">
    <source>
        <dbReference type="EMBL" id="TQW01296.1"/>
    </source>
</evidence>
<keyword evidence="1" id="KW-0479">Metal-binding</keyword>
<accession>A0A545VI25</accession>
<organism evidence="9 10">
    <name type="scientific">Cordyceps javanica</name>
    <dbReference type="NCBI Taxonomy" id="43265"/>
    <lineage>
        <taxon>Eukaryota</taxon>
        <taxon>Fungi</taxon>
        <taxon>Dikarya</taxon>
        <taxon>Ascomycota</taxon>
        <taxon>Pezizomycotina</taxon>
        <taxon>Sordariomycetes</taxon>
        <taxon>Hypocreomycetidae</taxon>
        <taxon>Hypocreales</taxon>
        <taxon>Cordycipitaceae</taxon>
        <taxon>Cordyceps</taxon>
    </lineage>
</organism>
<keyword evidence="4" id="KW-0238">DNA-binding</keyword>
<evidence type="ECO:0000256" key="3">
    <source>
        <dbReference type="ARBA" id="ARBA00023015"/>
    </source>
</evidence>
<feature type="domain" description="Zn(2)-C6 fungal-type" evidence="8">
    <location>
        <begin position="42"/>
        <end position="71"/>
    </location>
</feature>
<protein>
    <submittedName>
        <fullName evidence="9">C6 finger domain-containing protein</fullName>
    </submittedName>
</protein>
<dbReference type="InterPro" id="IPR052360">
    <property type="entry name" value="Transcr_Regulatory_Proteins"/>
</dbReference>
<dbReference type="SUPFAM" id="SSF57701">
    <property type="entry name" value="Zn2/Cys6 DNA-binding domain"/>
    <property type="match status" value="1"/>
</dbReference>
<evidence type="ECO:0000256" key="7">
    <source>
        <dbReference type="SAM" id="MobiDB-lite"/>
    </source>
</evidence>
<comment type="caution">
    <text evidence="9">The sequence shown here is derived from an EMBL/GenBank/DDBJ whole genome shotgun (WGS) entry which is preliminary data.</text>
</comment>
<dbReference type="OrthoDB" id="5386330at2759"/>
<keyword evidence="6" id="KW-0539">Nucleus</keyword>
<dbReference type="AlphaFoldDB" id="A0A545VI25"/>
<dbReference type="CDD" id="cd00067">
    <property type="entry name" value="GAL4"/>
    <property type="match status" value="1"/>
</dbReference>
<dbReference type="GO" id="GO:0000981">
    <property type="term" value="F:DNA-binding transcription factor activity, RNA polymerase II-specific"/>
    <property type="evidence" value="ECO:0007669"/>
    <property type="project" value="InterPro"/>
</dbReference>
<reference evidence="9 10" key="1">
    <citation type="journal article" date="2019" name="Appl. Microbiol. Biotechnol.">
        <title>Genome sequence of Isaria javanica and comparative genome analysis insights into family S53 peptidase evolution in fungal entomopathogens.</title>
        <authorList>
            <person name="Lin R."/>
            <person name="Zhang X."/>
            <person name="Xin B."/>
            <person name="Zou M."/>
            <person name="Gao Y."/>
            <person name="Qin F."/>
            <person name="Hu Q."/>
            <person name="Xie B."/>
            <person name="Cheng X."/>
        </authorList>
    </citation>
    <scope>NUCLEOTIDE SEQUENCE [LARGE SCALE GENOMIC DNA]</scope>
    <source>
        <strain evidence="9 10">IJ1G</strain>
    </source>
</reference>
<keyword evidence="2" id="KW-0862">Zinc</keyword>
<keyword evidence="5" id="KW-0804">Transcription</keyword>